<dbReference type="RefSeq" id="WP_132216469.1">
    <property type="nucleotide sequence ID" value="NZ_SLWN01000024.1"/>
</dbReference>
<dbReference type="Proteomes" id="UP000294508">
    <property type="component" value="Unassembled WGS sequence"/>
</dbReference>
<name>A0A4R2GUK2_9ACTN</name>
<evidence type="ECO:0000313" key="1">
    <source>
        <dbReference type="EMBL" id="TCO14361.1"/>
    </source>
</evidence>
<accession>A0A4R2GUK2</accession>
<comment type="caution">
    <text evidence="1">The sequence shown here is derived from an EMBL/GenBank/DDBJ whole genome shotgun (WGS) entry which is preliminary data.</text>
</comment>
<evidence type="ECO:0000313" key="2">
    <source>
        <dbReference type="Proteomes" id="UP000294508"/>
    </source>
</evidence>
<proteinExistence type="predicted"/>
<sequence>MQVSLSIDGVLVVPVEAYTFSITGAVAVATGKSRIYLEGDYVVETVRAAVNTAPTGAALVVDVNRNGTTIYTDQSKRPSIAAGTNSATGNDPAVTALAAGDYLTVDVDQVGSSAAGADLTVTVRVRRAS</sequence>
<dbReference type="AlphaFoldDB" id="A0A4R2GUK2"/>
<gene>
    <name evidence="1" type="ORF">EV652_12453</name>
</gene>
<reference evidence="1 2" key="1">
    <citation type="journal article" date="2015" name="Stand. Genomic Sci.">
        <title>Genomic Encyclopedia of Bacterial and Archaeal Type Strains, Phase III: the genomes of soil and plant-associated and newly described type strains.</title>
        <authorList>
            <person name="Whitman W.B."/>
            <person name="Woyke T."/>
            <person name="Klenk H.P."/>
            <person name="Zhou Y."/>
            <person name="Lilburn T.G."/>
            <person name="Beck B.J."/>
            <person name="De Vos P."/>
            <person name="Vandamme P."/>
            <person name="Eisen J.A."/>
            <person name="Garrity G."/>
            <person name="Hugenholtz P."/>
            <person name="Kyrpides N.C."/>
        </authorList>
    </citation>
    <scope>NUCLEOTIDE SEQUENCE [LARGE SCALE GENOMIC DNA]</scope>
    <source>
        <strain evidence="1 2">VKM Ac-2572</strain>
    </source>
</reference>
<dbReference type="EMBL" id="SLWN01000024">
    <property type="protein sequence ID" value="TCO14361.1"/>
    <property type="molecule type" value="Genomic_DNA"/>
</dbReference>
<protein>
    <submittedName>
        <fullName evidence="1">Uncharacterized protein</fullName>
    </submittedName>
</protein>
<keyword evidence="2" id="KW-1185">Reference proteome</keyword>
<organism evidence="1 2">
    <name type="scientific">Kribbella steppae</name>
    <dbReference type="NCBI Taxonomy" id="2512223"/>
    <lineage>
        <taxon>Bacteria</taxon>
        <taxon>Bacillati</taxon>
        <taxon>Actinomycetota</taxon>
        <taxon>Actinomycetes</taxon>
        <taxon>Propionibacteriales</taxon>
        <taxon>Kribbellaceae</taxon>
        <taxon>Kribbella</taxon>
    </lineage>
</organism>
<dbReference type="OrthoDB" id="3824806at2"/>